<dbReference type="GO" id="GO:0005737">
    <property type="term" value="C:cytoplasm"/>
    <property type="evidence" value="ECO:0007669"/>
    <property type="project" value="TreeGrafter"/>
</dbReference>
<accession>A0A7I8J6S3</accession>
<dbReference type="PROSITE" id="PS51718">
    <property type="entry name" value="G_DYNAMIN_2"/>
    <property type="match status" value="1"/>
</dbReference>
<dbReference type="Pfam" id="PF02212">
    <property type="entry name" value="GED"/>
    <property type="match status" value="1"/>
</dbReference>
<sequence>MENLISLVNKLQRACTALGDHGEGSSLPTLWDSLPAIAVVGGQSSGKSSVLESIVGKDFLPRDLLHKIDEGREYAEFLHLPRKRFTDFGISDETDRETGRTKQISSVPIHLSIYSPNVVNLTLIDLPGLTKVAVEGQPDSIVGDIENMVRSYIEKPNCIILAISPANQDLATSDAIKVSREVDPKGERTFGVLTKIDLMDKGTDAVDILEGKAYRLQYPWIGVVNRSQQDINKNVDMIAARRRERDYFGNSPDYKHLAHRMGSEHLGKMLSKHLETVIKSRIPGIQSLISKSIAELESELNRLGKPIAADAGGKLYMIMEICRIFDQNYKEHLDGIRPGGDKIYNVFDNQLPAALKRLQFDKQLAMENVRKSITEADGYQPHLIAPEQGYRRLIESSLVSIRGPAEAAVDAVHSILKELIHKAVNETAELKQYPSLRVEVGNAAFDSLERMREESKKATLKLVDMECSYLTVDFFRKLPHDVEKGGNPTHSIFDRYNDSYLRRIGSTVLSYVNMVCATLRNSIPKSIVYCQVREAKRALLDHFFTELGKKEAKQLASLLDEDPVIMERRTALAKRLELYRSAQAEIDAVAWSK</sequence>
<evidence type="ECO:0000259" key="4">
    <source>
        <dbReference type="PROSITE" id="PS51718"/>
    </source>
</evidence>
<dbReference type="InterPro" id="IPR001401">
    <property type="entry name" value="Dynamin_GTPase"/>
</dbReference>
<protein>
    <submittedName>
        <fullName evidence="5">Uncharacterized protein</fullName>
    </submittedName>
</protein>
<gene>
    <name evidence="5" type="ORF">SI7747_09012109</name>
</gene>
<dbReference type="SUPFAM" id="SSF52540">
    <property type="entry name" value="P-loop containing nucleoside triphosphate hydrolases"/>
    <property type="match status" value="1"/>
</dbReference>
<dbReference type="Gene3D" id="3.40.50.300">
    <property type="entry name" value="P-loop containing nucleotide triphosphate hydrolases"/>
    <property type="match status" value="1"/>
</dbReference>
<dbReference type="GO" id="GO:0005874">
    <property type="term" value="C:microtubule"/>
    <property type="evidence" value="ECO:0007669"/>
    <property type="project" value="TreeGrafter"/>
</dbReference>
<dbReference type="GO" id="GO:0005525">
    <property type="term" value="F:GTP binding"/>
    <property type="evidence" value="ECO:0007669"/>
    <property type="project" value="InterPro"/>
</dbReference>
<feature type="domain" description="Dynamin-type G" evidence="4">
    <location>
        <begin position="31"/>
        <end position="283"/>
    </location>
</feature>
<feature type="domain" description="GED" evidence="3">
    <location>
        <begin position="501"/>
        <end position="593"/>
    </location>
</feature>
<dbReference type="GO" id="GO:0016020">
    <property type="term" value="C:membrane"/>
    <property type="evidence" value="ECO:0007669"/>
    <property type="project" value="TreeGrafter"/>
</dbReference>
<keyword evidence="2" id="KW-0342">GTP-binding</keyword>
<evidence type="ECO:0000256" key="2">
    <source>
        <dbReference type="ARBA" id="ARBA00023134"/>
    </source>
</evidence>
<dbReference type="InterPro" id="IPR045063">
    <property type="entry name" value="Dynamin_N"/>
</dbReference>
<dbReference type="Pfam" id="PF00350">
    <property type="entry name" value="Dynamin_N"/>
    <property type="match status" value="2"/>
</dbReference>
<dbReference type="PRINTS" id="PR00195">
    <property type="entry name" value="DYNAMIN"/>
</dbReference>
<keyword evidence="1" id="KW-0547">Nucleotide-binding</keyword>
<reference evidence="5 6" key="1">
    <citation type="submission" date="2019-12" db="EMBL/GenBank/DDBJ databases">
        <authorList>
            <person name="Scholz U."/>
            <person name="Mascher M."/>
            <person name="Fiebig A."/>
        </authorList>
    </citation>
    <scope>NUCLEOTIDE SEQUENCE</scope>
</reference>
<dbReference type="InterPro" id="IPR000375">
    <property type="entry name" value="Dynamin_stalk"/>
</dbReference>
<dbReference type="CDD" id="cd08771">
    <property type="entry name" value="DLP_1"/>
    <property type="match status" value="1"/>
</dbReference>
<evidence type="ECO:0000256" key="1">
    <source>
        <dbReference type="ARBA" id="ARBA00022741"/>
    </source>
</evidence>
<evidence type="ECO:0000313" key="5">
    <source>
        <dbReference type="EMBL" id="CAA2626408.1"/>
    </source>
</evidence>
<keyword evidence="6" id="KW-1185">Reference proteome</keyword>
<dbReference type="Proteomes" id="UP001189122">
    <property type="component" value="Unassembled WGS sequence"/>
</dbReference>
<dbReference type="AlphaFoldDB" id="A0A7I8J6S3"/>
<dbReference type="GO" id="GO:0003924">
    <property type="term" value="F:GTPase activity"/>
    <property type="evidence" value="ECO:0007669"/>
    <property type="project" value="InterPro"/>
</dbReference>
<organism evidence="5">
    <name type="scientific">Spirodela intermedia</name>
    <name type="common">Intermediate duckweed</name>
    <dbReference type="NCBI Taxonomy" id="51605"/>
    <lineage>
        <taxon>Eukaryota</taxon>
        <taxon>Viridiplantae</taxon>
        <taxon>Streptophyta</taxon>
        <taxon>Embryophyta</taxon>
        <taxon>Tracheophyta</taxon>
        <taxon>Spermatophyta</taxon>
        <taxon>Magnoliopsida</taxon>
        <taxon>Liliopsida</taxon>
        <taxon>Araceae</taxon>
        <taxon>Lemnoideae</taxon>
        <taxon>Spirodela</taxon>
    </lineage>
</organism>
<dbReference type="SMART" id="SM00302">
    <property type="entry name" value="GED"/>
    <property type="match status" value="1"/>
</dbReference>
<dbReference type="PANTHER" id="PTHR11566:SF159">
    <property type="entry name" value="PHRAGMOPLASTIN DRP1A"/>
    <property type="match status" value="1"/>
</dbReference>
<dbReference type="FunFam" id="1.20.120.1240:FF:000010">
    <property type="entry name" value="Dynamin-related protein 5A"/>
    <property type="match status" value="1"/>
</dbReference>
<dbReference type="PROSITE" id="PS51388">
    <property type="entry name" value="GED"/>
    <property type="match status" value="1"/>
</dbReference>
<dbReference type="EMBL" id="CACRZD030000009">
    <property type="protein sequence ID" value="CAA6665720.1"/>
    <property type="molecule type" value="Genomic_DNA"/>
</dbReference>
<dbReference type="InterPro" id="IPR030381">
    <property type="entry name" value="G_DYNAMIN_dom"/>
</dbReference>
<dbReference type="PANTHER" id="PTHR11566">
    <property type="entry name" value="DYNAMIN"/>
    <property type="match status" value="1"/>
</dbReference>
<dbReference type="InterPro" id="IPR027417">
    <property type="entry name" value="P-loop_NTPase"/>
</dbReference>
<proteinExistence type="predicted"/>
<evidence type="ECO:0000259" key="3">
    <source>
        <dbReference type="PROSITE" id="PS51388"/>
    </source>
</evidence>
<dbReference type="InterPro" id="IPR003130">
    <property type="entry name" value="GED"/>
</dbReference>
<dbReference type="InterPro" id="IPR020850">
    <property type="entry name" value="GED_dom"/>
</dbReference>
<dbReference type="Gene3D" id="1.20.120.1240">
    <property type="entry name" value="Dynamin, middle domain"/>
    <property type="match status" value="1"/>
</dbReference>
<dbReference type="Pfam" id="PF01031">
    <property type="entry name" value="Dynamin_M"/>
    <property type="match status" value="1"/>
</dbReference>
<dbReference type="SMART" id="SM00053">
    <property type="entry name" value="DYNc"/>
    <property type="match status" value="1"/>
</dbReference>
<dbReference type="EMBL" id="LR743596">
    <property type="protein sequence ID" value="CAA2626408.1"/>
    <property type="molecule type" value="Genomic_DNA"/>
</dbReference>
<evidence type="ECO:0000313" key="6">
    <source>
        <dbReference type="Proteomes" id="UP001189122"/>
    </source>
</evidence>
<dbReference type="GO" id="GO:0008017">
    <property type="term" value="F:microtubule binding"/>
    <property type="evidence" value="ECO:0007669"/>
    <property type="project" value="TreeGrafter"/>
</dbReference>
<name>A0A7I8J6S3_SPIIN</name>
<dbReference type="InterPro" id="IPR022812">
    <property type="entry name" value="Dynamin"/>
</dbReference>